<organism evidence="1 2">
    <name type="scientific">Streptomyces acidicola</name>
    <dbReference type="NCBI Taxonomy" id="2596892"/>
    <lineage>
        <taxon>Bacteria</taxon>
        <taxon>Bacillati</taxon>
        <taxon>Actinomycetota</taxon>
        <taxon>Actinomycetes</taxon>
        <taxon>Kitasatosporales</taxon>
        <taxon>Streptomycetaceae</taxon>
        <taxon>Streptomyces</taxon>
    </lineage>
</organism>
<evidence type="ECO:0000313" key="2">
    <source>
        <dbReference type="Proteomes" id="UP000373149"/>
    </source>
</evidence>
<dbReference type="EMBL" id="VMNX01000306">
    <property type="protein sequence ID" value="MPY54703.1"/>
    <property type="molecule type" value="Genomic_DNA"/>
</dbReference>
<keyword evidence="2" id="KW-1185">Reference proteome</keyword>
<accession>A0A5N8X5D2</accession>
<comment type="caution">
    <text evidence="1">The sequence shown here is derived from an EMBL/GenBank/DDBJ whole genome shotgun (WGS) entry which is preliminary data.</text>
</comment>
<proteinExistence type="predicted"/>
<protein>
    <submittedName>
        <fullName evidence="1">Uncharacterized protein</fullName>
    </submittedName>
</protein>
<reference evidence="1 2" key="1">
    <citation type="submission" date="2019-09" db="EMBL/GenBank/DDBJ databases">
        <authorList>
            <person name="Duangmal K."/>
            <person name="Teo W.F.A."/>
            <person name="Lipun K."/>
        </authorList>
    </citation>
    <scope>NUCLEOTIDE SEQUENCE [LARGE SCALE GENOMIC DNA]</scope>
    <source>
        <strain evidence="1 2">K1PN6</strain>
    </source>
</reference>
<dbReference type="Proteomes" id="UP000373149">
    <property type="component" value="Unassembled WGS sequence"/>
</dbReference>
<gene>
    <name evidence="1" type="ORF">FPZ41_41605</name>
</gene>
<evidence type="ECO:0000313" key="1">
    <source>
        <dbReference type="EMBL" id="MPY54703.1"/>
    </source>
</evidence>
<name>A0A5N8X5D2_9ACTN</name>
<sequence>MPCESAGRLWLVAPPLSAALDRGDPHRGGAAYRHSPAPLWGAAPSSSVGGSPVLLWGVCGSSVAGRAHAAEPHKGTAPRPWWGAVTSAVPLP</sequence>
<dbReference type="AlphaFoldDB" id="A0A5N8X5D2"/>